<name>A0A1I3FRB9_9SPHI</name>
<evidence type="ECO:0000256" key="8">
    <source>
        <dbReference type="ARBA" id="ARBA00023136"/>
    </source>
</evidence>
<evidence type="ECO:0000256" key="11">
    <source>
        <dbReference type="RuleBase" id="RU003357"/>
    </source>
</evidence>
<dbReference type="Pfam" id="PF13715">
    <property type="entry name" value="CarbopepD_reg_2"/>
    <property type="match status" value="1"/>
</dbReference>
<keyword evidence="5 10" id="KW-0812">Transmembrane</keyword>
<comment type="subcellular location">
    <subcellularLocation>
        <location evidence="1 10">Cell outer membrane</location>
        <topology evidence="1 10">Multi-pass membrane protein</topology>
    </subcellularLocation>
</comment>
<organism evidence="15 16">
    <name type="scientific">Parapedobacter indicus</name>
    <dbReference type="NCBI Taxonomy" id="1477437"/>
    <lineage>
        <taxon>Bacteria</taxon>
        <taxon>Pseudomonadati</taxon>
        <taxon>Bacteroidota</taxon>
        <taxon>Sphingobacteriia</taxon>
        <taxon>Sphingobacteriales</taxon>
        <taxon>Sphingobacteriaceae</taxon>
        <taxon>Parapedobacter</taxon>
    </lineage>
</organism>
<feature type="domain" description="Secretin/TonB short N-terminal" evidence="13">
    <location>
        <begin position="76"/>
        <end position="111"/>
    </location>
</feature>
<dbReference type="PROSITE" id="PS52016">
    <property type="entry name" value="TONB_DEPENDENT_REC_3"/>
    <property type="match status" value="1"/>
</dbReference>
<dbReference type="InterPro" id="IPR008969">
    <property type="entry name" value="CarboxyPept-like_regulatory"/>
</dbReference>
<dbReference type="Pfam" id="PF00593">
    <property type="entry name" value="TonB_dep_Rec_b-barrel"/>
    <property type="match status" value="1"/>
</dbReference>
<keyword evidence="4" id="KW-0406">Ion transport</keyword>
<dbReference type="Proteomes" id="UP000198670">
    <property type="component" value="Unassembled WGS sequence"/>
</dbReference>
<dbReference type="InterPro" id="IPR012910">
    <property type="entry name" value="Plug_dom"/>
</dbReference>
<feature type="domain" description="TonB-dependent receptor-like beta-barrel" evidence="12">
    <location>
        <begin position="554"/>
        <end position="1117"/>
    </location>
</feature>
<dbReference type="SUPFAM" id="SSF49464">
    <property type="entry name" value="Carboxypeptidase regulatory domain-like"/>
    <property type="match status" value="1"/>
</dbReference>
<dbReference type="NCBIfam" id="TIGR04057">
    <property type="entry name" value="SusC_RagA_signa"/>
    <property type="match status" value="1"/>
</dbReference>
<sequence>MAKIIKISFIKYLIFMKLVIVFVLVGIVNVNANVLAQTITLSKKNMPIETIFKEVKKQTHYNLICDISIIRETSHIDVDVKNKPLDEFLDEILSKRNLTYVVNDKTIVVRKVHRASQNATPAVLTPVLQRREISGKVSDETGAALSGVTVQVKGGQRGATTNEDGIYRITIDDNNATLVFSLLGYGVEERPVASDAQINVVLKATVSDLEEVVVVGYGTQKKGNLTGSVDVVSGERLSNRPANTVADLIKGVSPNLNISMNMRGGEPGSVSGWNLRGMASISGGGAPLILVDGVEMNITNVDPESIESISVLKDASASAIYGSRAPFGVILITTKQGKRDGTVNIQYSDNLSFNTPIRLPSQVDSYTWATVYNQAQSNAGLAALYSDEQVERIKGYIDGTFPYEYDPENPIDNIWAGRRNGNANNDWARLLLRDNAFNQKHNLNVSGGNEKNQYYISGGYIEQNGVYRWGNDSYQRYNFMTNFNSAVTPWLTFKSSVKYAAGKTDRPMGETTVGREHTFREMLFFAPMMPFHNINGTVQSPLVRLLQGSGRDVGHISDFFLTLGGELEPIKGWKTNFSYNYNNRGGRATSNPRPIDVELGTGEFGNIGKPEASYNTSFSQDIYTLINGTSAYEHTFNGHYFKALVGYEQEYRYTTGLNATATGLVSDDIVSRSTALGGVTVDDNIVHTATQGYFGRLNYNYNEKYLVEFSARYNGSSRFAPGKRWGFFPSASVGYNISKEHFWEPVSSYVNDLKFRASYGSLGNQNVANYLYLPTMGTGSELNWIIDGERPGYVNVPGLLSDNLTWETITTLNIGLDARLLRNRLSVTFDWYNRVTTDMMGPTITLPYLLGASTPRANNAELTTKGYELIVGWEDSPSSSFSYNVSVSLGDNRSKILKYFNEKGTITTWYEGKRVGELWGYISDGLIQTEGESMPDQSFFHSLWGPGDMKYRDVNGDGAVNPGQSTLTDHGDLVVIGNDQPRYNIGINGGVQWKQFDFSMFWQGIGKRDYSPDQISAVFWGTVAAWGNSGIFKDSYNLDYWRPADETNILGPNTDAFLPKPYFTAETNKNRYPQNRYVLNASYLRLKNLQVGYTLPGDFLKRYSISNVRVYLSGENLLTITKLPKVFDPETIFASDTRYSGYITSGAIYPIQRSLSFGLNVTF</sequence>
<keyword evidence="9 10" id="KW-0998">Cell outer membrane</keyword>
<feature type="domain" description="TonB-dependent receptor plug" evidence="14">
    <location>
        <begin position="224"/>
        <end position="329"/>
    </location>
</feature>
<dbReference type="Pfam" id="PF07660">
    <property type="entry name" value="STN"/>
    <property type="match status" value="1"/>
</dbReference>
<evidence type="ECO:0000256" key="10">
    <source>
        <dbReference type="PROSITE-ProRule" id="PRU01360"/>
    </source>
</evidence>
<evidence type="ECO:0000256" key="1">
    <source>
        <dbReference type="ARBA" id="ARBA00004571"/>
    </source>
</evidence>
<reference evidence="15 16" key="1">
    <citation type="submission" date="2016-10" db="EMBL/GenBank/DDBJ databases">
        <authorList>
            <person name="de Groot N.N."/>
        </authorList>
    </citation>
    <scope>NUCLEOTIDE SEQUENCE [LARGE SCALE GENOMIC DNA]</scope>
    <source>
        <strain evidence="15 16">RK1</strain>
    </source>
</reference>
<dbReference type="InterPro" id="IPR011662">
    <property type="entry name" value="Secretin/TonB_short_N"/>
</dbReference>
<evidence type="ECO:0000256" key="6">
    <source>
        <dbReference type="ARBA" id="ARBA00023004"/>
    </source>
</evidence>
<dbReference type="GO" id="GO:0006826">
    <property type="term" value="P:iron ion transport"/>
    <property type="evidence" value="ECO:0007669"/>
    <property type="project" value="UniProtKB-KW"/>
</dbReference>
<evidence type="ECO:0000259" key="12">
    <source>
        <dbReference type="Pfam" id="PF00593"/>
    </source>
</evidence>
<evidence type="ECO:0000313" key="16">
    <source>
        <dbReference type="Proteomes" id="UP000198670"/>
    </source>
</evidence>
<evidence type="ECO:0000256" key="4">
    <source>
        <dbReference type="ARBA" id="ARBA00022496"/>
    </source>
</evidence>
<dbReference type="InterPro" id="IPR036942">
    <property type="entry name" value="Beta-barrel_TonB_sf"/>
</dbReference>
<protein>
    <submittedName>
        <fullName evidence="15">TonB-linked outer membrane protein, SusC/RagA family</fullName>
    </submittedName>
</protein>
<keyword evidence="16" id="KW-1185">Reference proteome</keyword>
<dbReference type="InterPro" id="IPR023996">
    <property type="entry name" value="TonB-dep_OMP_SusC/RagA"/>
</dbReference>
<keyword evidence="6" id="KW-0408">Iron</keyword>
<dbReference type="Gene3D" id="2.170.130.10">
    <property type="entry name" value="TonB-dependent receptor, plug domain"/>
    <property type="match status" value="1"/>
</dbReference>
<keyword evidence="8 10" id="KW-0472">Membrane</keyword>
<dbReference type="AlphaFoldDB" id="A0A1I3FRB9"/>
<gene>
    <name evidence="15" type="ORF">SAMN05444682_102459</name>
</gene>
<evidence type="ECO:0000256" key="5">
    <source>
        <dbReference type="ARBA" id="ARBA00022692"/>
    </source>
</evidence>
<dbReference type="Gene3D" id="2.60.40.1120">
    <property type="entry name" value="Carboxypeptidase-like, regulatory domain"/>
    <property type="match status" value="1"/>
</dbReference>
<evidence type="ECO:0000256" key="2">
    <source>
        <dbReference type="ARBA" id="ARBA00022448"/>
    </source>
</evidence>
<evidence type="ECO:0000256" key="9">
    <source>
        <dbReference type="ARBA" id="ARBA00023237"/>
    </source>
</evidence>
<accession>A0A1I3FRB9</accession>
<evidence type="ECO:0000259" key="13">
    <source>
        <dbReference type="Pfam" id="PF07660"/>
    </source>
</evidence>
<dbReference type="EMBL" id="FOQO01000002">
    <property type="protein sequence ID" value="SFI13749.1"/>
    <property type="molecule type" value="Genomic_DNA"/>
</dbReference>
<dbReference type="InterPro" id="IPR023997">
    <property type="entry name" value="TonB-dep_OMP_SusC/RagA_CS"/>
</dbReference>
<dbReference type="NCBIfam" id="TIGR04056">
    <property type="entry name" value="OMP_RagA_SusC"/>
    <property type="match status" value="1"/>
</dbReference>
<evidence type="ECO:0000313" key="15">
    <source>
        <dbReference type="EMBL" id="SFI13749.1"/>
    </source>
</evidence>
<dbReference type="InterPro" id="IPR000531">
    <property type="entry name" value="Beta-barrel_TonB"/>
</dbReference>
<keyword evidence="4" id="KW-0410">Iron transport</keyword>
<keyword evidence="7 11" id="KW-0798">TonB box</keyword>
<keyword evidence="3 10" id="KW-1134">Transmembrane beta strand</keyword>
<dbReference type="SUPFAM" id="SSF56935">
    <property type="entry name" value="Porins"/>
    <property type="match status" value="1"/>
</dbReference>
<dbReference type="GO" id="GO:0009279">
    <property type="term" value="C:cell outer membrane"/>
    <property type="evidence" value="ECO:0007669"/>
    <property type="project" value="UniProtKB-SubCell"/>
</dbReference>
<comment type="similarity">
    <text evidence="10 11">Belongs to the TonB-dependent receptor family.</text>
</comment>
<dbReference type="Gene3D" id="2.40.170.20">
    <property type="entry name" value="TonB-dependent receptor, beta-barrel domain"/>
    <property type="match status" value="1"/>
</dbReference>
<keyword evidence="2 10" id="KW-0813">Transport</keyword>
<evidence type="ECO:0000256" key="7">
    <source>
        <dbReference type="ARBA" id="ARBA00023077"/>
    </source>
</evidence>
<dbReference type="RefSeq" id="WP_218146477.1">
    <property type="nucleotide sequence ID" value="NZ_FOQO01000002.1"/>
</dbReference>
<dbReference type="InterPro" id="IPR039426">
    <property type="entry name" value="TonB-dep_rcpt-like"/>
</dbReference>
<dbReference type="STRING" id="1477437.SAMN05444682_102459"/>
<proteinExistence type="inferred from homology"/>
<evidence type="ECO:0000259" key="14">
    <source>
        <dbReference type="Pfam" id="PF07715"/>
    </source>
</evidence>
<dbReference type="Pfam" id="PF07715">
    <property type="entry name" value="Plug"/>
    <property type="match status" value="1"/>
</dbReference>
<dbReference type="InterPro" id="IPR037066">
    <property type="entry name" value="Plug_dom_sf"/>
</dbReference>
<evidence type="ECO:0000256" key="3">
    <source>
        <dbReference type="ARBA" id="ARBA00022452"/>
    </source>
</evidence>